<feature type="compositionally biased region" description="Basic and acidic residues" evidence="1">
    <location>
        <begin position="38"/>
        <end position="47"/>
    </location>
</feature>
<feature type="compositionally biased region" description="Polar residues" evidence="1">
    <location>
        <begin position="8"/>
        <end position="17"/>
    </location>
</feature>
<feature type="compositionally biased region" description="Basic and acidic residues" evidence="1">
    <location>
        <begin position="56"/>
        <end position="71"/>
    </location>
</feature>
<evidence type="ECO:0000313" key="3">
    <source>
        <dbReference type="Proteomes" id="UP000243579"/>
    </source>
</evidence>
<protein>
    <submittedName>
        <fullName evidence="2">Cleavage induced protein</fullName>
    </submittedName>
</protein>
<feature type="region of interest" description="Disordered" evidence="1">
    <location>
        <begin position="300"/>
        <end position="362"/>
    </location>
</feature>
<gene>
    <name evidence="2" type="ORF">ACHHYP_03285</name>
</gene>
<evidence type="ECO:0000313" key="2">
    <source>
        <dbReference type="EMBL" id="OQS00600.1"/>
    </source>
</evidence>
<name>A0A1V9ZS32_ACHHY</name>
<comment type="caution">
    <text evidence="2">The sequence shown here is derived from an EMBL/GenBank/DDBJ whole genome shotgun (WGS) entry which is preliminary data.</text>
</comment>
<dbReference type="AlphaFoldDB" id="A0A1V9ZS32"/>
<proteinExistence type="predicted"/>
<keyword evidence="3" id="KW-1185">Reference proteome</keyword>
<reference evidence="2 3" key="1">
    <citation type="journal article" date="2014" name="Genome Biol. Evol.">
        <title>The secreted proteins of Achlya hypogyna and Thraustotheca clavata identify the ancestral oomycete secretome and reveal gene acquisitions by horizontal gene transfer.</title>
        <authorList>
            <person name="Misner I."/>
            <person name="Blouin N."/>
            <person name="Leonard G."/>
            <person name="Richards T.A."/>
            <person name="Lane C.E."/>
        </authorList>
    </citation>
    <scope>NUCLEOTIDE SEQUENCE [LARGE SCALE GENOMIC DNA]</scope>
    <source>
        <strain evidence="2 3">ATCC 48635</strain>
    </source>
</reference>
<sequence length="571" mass="64624">MAEVPESNKISSLQAFAQAQDDDIRETIPASEPAVTKPPKDVAKEPEEIFSEDEEATPKPAERELAPRKTLADVANDTSGSRPTLLQVATEGHQVAPSLLQVAHDGTGRRSLMDVASSSTSNGLSLVDAVKSQETASETLVAVAKTTQLQHQSTIATVLSKVAAEDRRASDRRVASALQVASQEVEAERKASMPTGATLQAAALEVRTERTFVYDPSKEKVDAAAGLLATLSPKHAVNAPPRKPHASVDRDVLKSRQGVGLRHSGPVLKSRRDSLSSFQNNHLTEMQKRLLYATLVEHKPSAKKDKQAQLRLSAPVKPRKRVGKEQYAREEDRKHCRFKPRLGRGSNEAGASRSDDEDEGDNQDFIRRMEAAEKAKNESIRRSREEREYIAQLDKKECPKCGNPQSYSEVKQKRKQCPNCGVAYRSRMAWADVETEFFERVEHFERLKTKKRDDMAAETTPTFRMLQRKVLDPRTSTFVTINLKRLTWKDVEEDFLGRVQLDEMNRILNREELENEFYGFLTFHPSITPHARRMEYVRFEERMQRDIEERAIRKEQVMRPAYQLRSRQSLP</sequence>
<accession>A0A1V9ZS32</accession>
<dbReference type="EMBL" id="JNBR01000028">
    <property type="protein sequence ID" value="OQS00600.1"/>
    <property type="molecule type" value="Genomic_DNA"/>
</dbReference>
<organism evidence="2 3">
    <name type="scientific">Achlya hypogyna</name>
    <name type="common">Oomycete</name>
    <name type="synonym">Protoachlya hypogyna</name>
    <dbReference type="NCBI Taxonomy" id="1202772"/>
    <lineage>
        <taxon>Eukaryota</taxon>
        <taxon>Sar</taxon>
        <taxon>Stramenopiles</taxon>
        <taxon>Oomycota</taxon>
        <taxon>Saprolegniomycetes</taxon>
        <taxon>Saprolegniales</taxon>
        <taxon>Achlyaceae</taxon>
        <taxon>Achlya</taxon>
    </lineage>
</organism>
<dbReference type="Proteomes" id="UP000243579">
    <property type="component" value="Unassembled WGS sequence"/>
</dbReference>
<feature type="compositionally biased region" description="Basic and acidic residues" evidence="1">
    <location>
        <begin position="323"/>
        <end position="334"/>
    </location>
</feature>
<feature type="region of interest" description="Disordered" evidence="1">
    <location>
        <begin position="1"/>
        <end position="87"/>
    </location>
</feature>
<evidence type="ECO:0000256" key="1">
    <source>
        <dbReference type="SAM" id="MobiDB-lite"/>
    </source>
</evidence>
<dbReference type="OrthoDB" id="204991at2759"/>